<feature type="domain" description="Inositol 1,3,4-trisphosphate 5/6-kinase ATP-grasp" evidence="10">
    <location>
        <begin position="354"/>
        <end position="567"/>
    </location>
</feature>
<dbReference type="InterPro" id="IPR008656">
    <property type="entry name" value="Inositol_tetrakis-P_1-kinase"/>
</dbReference>
<evidence type="ECO:0000256" key="6">
    <source>
        <dbReference type="ARBA" id="ARBA00022777"/>
    </source>
</evidence>
<evidence type="ECO:0000259" key="11">
    <source>
        <dbReference type="Pfam" id="PF17927"/>
    </source>
</evidence>
<reference evidence="12" key="1">
    <citation type="submission" date="2022-02" db="EMBL/GenBank/DDBJ databases">
        <authorList>
            <person name="Giguere J D."/>
        </authorList>
    </citation>
    <scope>NUCLEOTIDE SEQUENCE</scope>
    <source>
        <strain evidence="12">CCAP 1055/1</strain>
    </source>
</reference>
<evidence type="ECO:0000256" key="4">
    <source>
        <dbReference type="ARBA" id="ARBA00022723"/>
    </source>
</evidence>
<dbReference type="GO" id="GO:0005524">
    <property type="term" value="F:ATP binding"/>
    <property type="evidence" value="ECO:0007669"/>
    <property type="project" value="UniProtKB-KW"/>
</dbReference>
<comment type="cofactor">
    <cofactor evidence="1">
        <name>Mg(2+)</name>
        <dbReference type="ChEBI" id="CHEBI:18420"/>
    </cofactor>
</comment>
<dbReference type="GO" id="GO:0032957">
    <property type="term" value="P:inositol trisphosphate metabolic process"/>
    <property type="evidence" value="ECO:0007669"/>
    <property type="project" value="InterPro"/>
</dbReference>
<dbReference type="Gene3D" id="3.40.50.11370">
    <property type="match status" value="1"/>
</dbReference>
<accession>A0A8J9TD47</accession>
<evidence type="ECO:0000256" key="7">
    <source>
        <dbReference type="ARBA" id="ARBA00022840"/>
    </source>
</evidence>
<dbReference type="GO" id="GO:0000287">
    <property type="term" value="F:magnesium ion binding"/>
    <property type="evidence" value="ECO:0007669"/>
    <property type="project" value="InterPro"/>
</dbReference>
<evidence type="ECO:0000256" key="8">
    <source>
        <dbReference type="ARBA" id="ARBA00022842"/>
    </source>
</evidence>
<evidence type="ECO:0000259" key="10">
    <source>
        <dbReference type="Pfam" id="PF05770"/>
    </source>
</evidence>
<sequence>MYQISDSEDLPENLYVNDGGFEDDEEARVLAQPIVVGYVFGPKKMSTMGVVMAEASKTKLCTDAGFSSQTSVKSGRREDDYRKFLPSTKSSGLTQASLVSHEQHRQSLELSSHTIALEGSCQSATSSRCDKTGHDKKQAIVFTIGENSYKEGIGLQNIVRYFQSSCSSIADGSESTGTCTASTSGSHFTANTTRPISSSASSRIGSQHYQVRVSFVPLDPELPLEEQHGGKMDIILHKLTEDILCLSQLTLEHPQLKSQIAYSSFADIIRDGNLCINTNEQAALRRVHRLCQFQKDHPECCLVDNPVSVQTLMSRADIADTLKRCLRSVQSTSGIPVTSPNYAVIDAKVQRGTTHSIAGSIRDAKVSFPVIVKPLTAAGTKGSHALAVLMDASALDRIADKVPCLCQEYLNHDAFLYKVYVMGDLVSVHKRRSLPNLPKDRVSSYSYVDFDSQRPYPRLSEFGYAKTCEVPVTHSYHGEKRRRSLETEPLGGRHMPLRPVVSKEEVQPIVDALKAAFGLELFGFDVLVTSPRQADLLERHMLVVDVNYFPSYKEVPNFPALLAQYLTNRAIQSRQRIAGQANFKNFNS</sequence>
<dbReference type="Proteomes" id="UP000836788">
    <property type="component" value="Chromosome 19"/>
</dbReference>
<keyword evidence="5" id="KW-0547">Nucleotide-binding</keyword>
<gene>
    <name evidence="12" type="ORF">PTTT1_LOCUS23760</name>
</gene>
<keyword evidence="8" id="KW-0460">Magnesium</keyword>
<dbReference type="GO" id="GO:0047325">
    <property type="term" value="F:inositol-3,4,5,6-tetrakisphosphate 1-kinase activity"/>
    <property type="evidence" value="ECO:0007669"/>
    <property type="project" value="InterPro"/>
</dbReference>
<dbReference type="SUPFAM" id="SSF56059">
    <property type="entry name" value="Glutathione synthetase ATP-binding domain-like"/>
    <property type="match status" value="1"/>
</dbReference>
<evidence type="ECO:0000256" key="3">
    <source>
        <dbReference type="ARBA" id="ARBA00022679"/>
    </source>
</evidence>
<name>A0A8J9TD47_PHATR</name>
<dbReference type="GO" id="GO:0052725">
    <property type="term" value="F:inositol-1,3,4-trisphosphate 6-kinase activity"/>
    <property type="evidence" value="ECO:0007669"/>
    <property type="project" value="InterPro"/>
</dbReference>
<feature type="domain" description="Inositol-tetrakisphosphate 1-kinase N-terminal" evidence="11">
    <location>
        <begin position="212"/>
        <end position="306"/>
    </location>
</feature>
<dbReference type="AlphaFoldDB" id="A0A8J9TD47"/>
<keyword evidence="4" id="KW-0479">Metal-binding</keyword>
<dbReference type="PANTHER" id="PTHR14217">
    <property type="entry name" value="INOSITOL-TETRAKISPHOSPHATE 1-KINASE"/>
    <property type="match status" value="1"/>
</dbReference>
<dbReference type="Pfam" id="PF05770">
    <property type="entry name" value="Ins134_P3_kin"/>
    <property type="match status" value="1"/>
</dbReference>
<dbReference type="InterPro" id="IPR040464">
    <property type="entry name" value="InsP(3)kin_ATP-grasp"/>
</dbReference>
<protein>
    <submittedName>
        <fullName evidence="12">Uncharacterized protein</fullName>
    </submittedName>
</protein>
<dbReference type="EMBL" id="OU594960">
    <property type="protein sequence ID" value="CAG9283729.1"/>
    <property type="molecule type" value="Genomic_DNA"/>
</dbReference>
<keyword evidence="6" id="KW-0418">Kinase</keyword>
<evidence type="ECO:0000256" key="5">
    <source>
        <dbReference type="ARBA" id="ARBA00022741"/>
    </source>
</evidence>
<dbReference type="GO" id="GO:0052726">
    <property type="term" value="F:inositol-1,3,4-trisphosphate 5-kinase activity"/>
    <property type="evidence" value="ECO:0007669"/>
    <property type="project" value="InterPro"/>
</dbReference>
<dbReference type="Gene3D" id="3.30.1490.220">
    <property type="match status" value="1"/>
</dbReference>
<evidence type="ECO:0000256" key="2">
    <source>
        <dbReference type="ARBA" id="ARBA00009601"/>
    </source>
</evidence>
<dbReference type="PANTHER" id="PTHR14217:SF1">
    <property type="entry name" value="INOSITOL-TETRAKISPHOSPHATE 1-KINASE"/>
    <property type="match status" value="1"/>
</dbReference>
<proteinExistence type="inferred from homology"/>
<dbReference type="InterPro" id="IPR041429">
    <property type="entry name" value="ITPK1_N"/>
</dbReference>
<feature type="region of interest" description="Disordered" evidence="9">
    <location>
        <begin position="180"/>
        <end position="201"/>
    </location>
</feature>
<dbReference type="Pfam" id="PF17927">
    <property type="entry name" value="Ins134_P3_kin_N"/>
    <property type="match status" value="1"/>
</dbReference>
<comment type="similarity">
    <text evidence="2">Belongs to the ITPK1 family.</text>
</comment>
<evidence type="ECO:0000256" key="1">
    <source>
        <dbReference type="ARBA" id="ARBA00001946"/>
    </source>
</evidence>
<keyword evidence="3" id="KW-0808">Transferase</keyword>
<organism evidence="12">
    <name type="scientific">Phaeodactylum tricornutum</name>
    <name type="common">Diatom</name>
    <dbReference type="NCBI Taxonomy" id="2850"/>
    <lineage>
        <taxon>Eukaryota</taxon>
        <taxon>Sar</taxon>
        <taxon>Stramenopiles</taxon>
        <taxon>Ochrophyta</taxon>
        <taxon>Bacillariophyta</taxon>
        <taxon>Bacillariophyceae</taxon>
        <taxon>Bacillariophycidae</taxon>
        <taxon>Naviculales</taxon>
        <taxon>Phaeodactylaceae</taxon>
        <taxon>Phaeodactylum</taxon>
    </lineage>
</organism>
<dbReference type="GO" id="GO:0005737">
    <property type="term" value="C:cytoplasm"/>
    <property type="evidence" value="ECO:0007669"/>
    <property type="project" value="TreeGrafter"/>
</dbReference>
<feature type="compositionally biased region" description="Polar residues" evidence="9">
    <location>
        <begin position="187"/>
        <end position="196"/>
    </location>
</feature>
<evidence type="ECO:0000313" key="12">
    <source>
        <dbReference type="EMBL" id="CAG9283729.1"/>
    </source>
</evidence>
<keyword evidence="7" id="KW-0067">ATP-binding</keyword>
<evidence type="ECO:0000256" key="9">
    <source>
        <dbReference type="SAM" id="MobiDB-lite"/>
    </source>
</evidence>